<dbReference type="EMBL" id="GBXM01004648">
    <property type="protein sequence ID" value="JAI03930.1"/>
    <property type="molecule type" value="Transcribed_RNA"/>
</dbReference>
<reference evidence="1" key="2">
    <citation type="journal article" date="2015" name="Fish Shellfish Immunol.">
        <title>Early steps in the European eel (Anguilla anguilla)-Vibrio vulnificus interaction in the gills: Role of the RtxA13 toxin.</title>
        <authorList>
            <person name="Callol A."/>
            <person name="Pajuelo D."/>
            <person name="Ebbesson L."/>
            <person name="Teles M."/>
            <person name="MacKenzie S."/>
            <person name="Amaro C."/>
        </authorList>
    </citation>
    <scope>NUCLEOTIDE SEQUENCE</scope>
</reference>
<proteinExistence type="predicted"/>
<protein>
    <submittedName>
        <fullName evidence="1">Uncharacterized protein</fullName>
    </submittedName>
</protein>
<dbReference type="AlphaFoldDB" id="A0A0E9XMQ6"/>
<name>A0A0E9XMQ6_ANGAN</name>
<sequence length="75" mass="8448">MEMNSQSQSVELQHQIMQQLVEKQLSLQLNIMVVQTGPLTETAAHCMMLKPVLTLQLKKTPGGEWISLENTESPQ</sequence>
<organism evidence="1">
    <name type="scientific">Anguilla anguilla</name>
    <name type="common">European freshwater eel</name>
    <name type="synonym">Muraena anguilla</name>
    <dbReference type="NCBI Taxonomy" id="7936"/>
    <lineage>
        <taxon>Eukaryota</taxon>
        <taxon>Metazoa</taxon>
        <taxon>Chordata</taxon>
        <taxon>Craniata</taxon>
        <taxon>Vertebrata</taxon>
        <taxon>Euteleostomi</taxon>
        <taxon>Actinopterygii</taxon>
        <taxon>Neopterygii</taxon>
        <taxon>Teleostei</taxon>
        <taxon>Anguilliformes</taxon>
        <taxon>Anguillidae</taxon>
        <taxon>Anguilla</taxon>
    </lineage>
</organism>
<reference evidence="1" key="1">
    <citation type="submission" date="2014-11" db="EMBL/GenBank/DDBJ databases">
        <authorList>
            <person name="Amaro Gonzalez C."/>
        </authorList>
    </citation>
    <scope>NUCLEOTIDE SEQUENCE</scope>
</reference>
<evidence type="ECO:0000313" key="1">
    <source>
        <dbReference type="EMBL" id="JAI03930.1"/>
    </source>
</evidence>
<accession>A0A0E9XMQ6</accession>